<organism evidence="3 4">
    <name type="scientific">Varibaculum cambriense</name>
    <dbReference type="NCBI Taxonomy" id="184870"/>
    <lineage>
        <taxon>Bacteria</taxon>
        <taxon>Bacillati</taxon>
        <taxon>Actinomycetota</taxon>
        <taxon>Actinomycetes</taxon>
        <taxon>Actinomycetales</taxon>
        <taxon>Actinomycetaceae</taxon>
        <taxon>Varibaculum</taxon>
    </lineage>
</organism>
<dbReference type="InterPro" id="IPR050356">
    <property type="entry name" value="SulA_CellDiv_inhibitor"/>
</dbReference>
<dbReference type="AlphaFoldDB" id="A0AAJ1BB36"/>
<dbReference type="PANTHER" id="PTHR35369:SF2">
    <property type="entry name" value="BLR3025 PROTEIN"/>
    <property type="match status" value="1"/>
</dbReference>
<gene>
    <name evidence="3" type="ORF">L0M99_03970</name>
</gene>
<dbReference type="Pfam" id="PF00817">
    <property type="entry name" value="IMS"/>
    <property type="match status" value="1"/>
</dbReference>
<sequence length="524" mass="57016">MNDRLLALYIPAWPAQAAKLPLDEAVALCSGGRVQAVTAPARAAGIRPQMRLKQARVLCPSLKEKPYSLADAELAFQPVIEGATQQLYSPKCWFPGLITAALSRSQRRAESALVAELTEELAQVGFAVQIGIARGTLAASLAAREQLLIADPGVMPFLGAQPLSSLGFFLRPGIKISGFDFSDQYLTKMTDSLTHLGITSLGQMCALGRPALIRRFGTLGAISYDLASGENLEDAAKVKTAPATPGLYQFFTPPASSLIQLLLPARALVVEMYAHLRASGLVCSQVQFICRCENGKMLSRSWNLGVEASSKDLVERIKHQLDTVTVGGSGSEALGAVSQIELHPLRVVDARQAMTPLWGRNADPPQEVDQAACSASSLLGESGVRVPHLTSGYDPRSVIELKPWQERGSQKRPRPRVGALTGVAPEIVFMHPKPAGIIDSRGRKIMPGRDGQIKSPVKWVQVAGRKIEVQKTEGPWPINGQWWRQDAPSRLGPRIFLRVYGEQETLLLVFRKSSWWLDAWEGQK</sequence>
<dbReference type="Proteomes" id="UP001200537">
    <property type="component" value="Unassembled WGS sequence"/>
</dbReference>
<dbReference type="PANTHER" id="PTHR35369">
    <property type="entry name" value="BLR3025 PROTEIN-RELATED"/>
    <property type="match status" value="1"/>
</dbReference>
<evidence type="ECO:0000313" key="4">
    <source>
        <dbReference type="Proteomes" id="UP001200537"/>
    </source>
</evidence>
<dbReference type="RefSeq" id="WP_238127827.1">
    <property type="nucleotide sequence ID" value="NZ_JAKNHJ010000006.1"/>
</dbReference>
<evidence type="ECO:0000259" key="2">
    <source>
        <dbReference type="Pfam" id="PF00817"/>
    </source>
</evidence>
<keyword evidence="1" id="KW-0227">DNA damage</keyword>
<dbReference type="EMBL" id="JAKNHJ010000006">
    <property type="protein sequence ID" value="MCG4617652.1"/>
    <property type="molecule type" value="Genomic_DNA"/>
</dbReference>
<reference evidence="3" key="1">
    <citation type="submission" date="2022-01" db="EMBL/GenBank/DDBJ databases">
        <title>Collection of gut derived symbiotic bacterial strains cultured from healthy donors.</title>
        <authorList>
            <person name="Lin H."/>
            <person name="Kohout C."/>
            <person name="Waligurski E."/>
            <person name="Pamer E.G."/>
        </authorList>
    </citation>
    <scope>NUCLEOTIDE SEQUENCE</scope>
    <source>
        <strain evidence="3">DFI.7.46</strain>
    </source>
</reference>
<comment type="caution">
    <text evidence="3">The sequence shown here is derived from an EMBL/GenBank/DDBJ whole genome shotgun (WGS) entry which is preliminary data.</text>
</comment>
<dbReference type="SUPFAM" id="SSF56672">
    <property type="entry name" value="DNA/RNA polymerases"/>
    <property type="match status" value="1"/>
</dbReference>
<name>A0AAJ1BB36_9ACTO</name>
<proteinExistence type="predicted"/>
<protein>
    <recommendedName>
        <fullName evidence="2">UmuC domain-containing protein</fullName>
    </recommendedName>
</protein>
<feature type="domain" description="UmuC" evidence="2">
    <location>
        <begin position="23"/>
        <end position="143"/>
    </location>
</feature>
<dbReference type="InterPro" id="IPR001126">
    <property type="entry name" value="UmuC"/>
</dbReference>
<evidence type="ECO:0000256" key="1">
    <source>
        <dbReference type="ARBA" id="ARBA00022763"/>
    </source>
</evidence>
<dbReference type="GO" id="GO:0006281">
    <property type="term" value="P:DNA repair"/>
    <property type="evidence" value="ECO:0007669"/>
    <property type="project" value="InterPro"/>
</dbReference>
<evidence type="ECO:0000313" key="3">
    <source>
        <dbReference type="EMBL" id="MCG4617652.1"/>
    </source>
</evidence>
<dbReference type="InterPro" id="IPR043502">
    <property type="entry name" value="DNA/RNA_pol_sf"/>
</dbReference>
<accession>A0AAJ1BB36</accession>
<dbReference type="Gene3D" id="3.40.1170.60">
    <property type="match status" value="1"/>
</dbReference>